<organism evidence="1 2">
    <name type="scientific">Microbacterium hominis</name>
    <dbReference type="NCBI Taxonomy" id="162426"/>
    <lineage>
        <taxon>Bacteria</taxon>
        <taxon>Bacillati</taxon>
        <taxon>Actinomycetota</taxon>
        <taxon>Actinomycetes</taxon>
        <taxon>Micrococcales</taxon>
        <taxon>Microbacteriaceae</taxon>
        <taxon>Microbacterium</taxon>
    </lineage>
</organism>
<evidence type="ECO:0000313" key="1">
    <source>
        <dbReference type="EMBL" id="AUG30424.1"/>
    </source>
</evidence>
<dbReference type="InterPro" id="IPR001509">
    <property type="entry name" value="Epimerase_deHydtase"/>
</dbReference>
<proteinExistence type="predicted"/>
<dbReference type="InterPro" id="IPR036291">
    <property type="entry name" value="NAD(P)-bd_dom_sf"/>
</dbReference>
<evidence type="ECO:0000313" key="2">
    <source>
        <dbReference type="Proteomes" id="UP000233276"/>
    </source>
</evidence>
<dbReference type="RefSeq" id="WP_101306722.1">
    <property type="nucleotide sequence ID" value="NZ_CP025299.1"/>
</dbReference>
<dbReference type="Gene3D" id="3.90.25.10">
    <property type="entry name" value="UDP-galactose 4-epimerase, domain 1"/>
    <property type="match status" value="1"/>
</dbReference>
<dbReference type="SUPFAM" id="SSF51735">
    <property type="entry name" value="NAD(P)-binding Rossmann-fold domains"/>
    <property type="match status" value="1"/>
</dbReference>
<dbReference type="AlphaFoldDB" id="A0A2K9DX34"/>
<name>A0A2K9DX34_9MICO</name>
<dbReference type="EMBL" id="CP025299">
    <property type="protein sequence ID" value="AUG30424.1"/>
    <property type="molecule type" value="Genomic_DNA"/>
</dbReference>
<dbReference type="Gene3D" id="3.40.50.720">
    <property type="entry name" value="NAD(P)-binding Rossmann-like Domain"/>
    <property type="match status" value="1"/>
</dbReference>
<accession>A0A2K9DX34</accession>
<sequence>MAGSSVIITGAAGYVGRHVVTAVADLGFEPIAVVRPGSAAAIDPRARVFEADILTEGADVLRAVGVGDVAAVIHLAWQDGFVHNAPSHMAQLSRHYAFLTGLADAGVPRIAALGTMHEIGYWEGPVTADTPTNPLTLYGVAKDALRRSTTIAIGERSEYVWLRAYYILGDDRRNRSIFAKLLEAADRGETVFPFTTGKTLYDFIDVVELGRQIAVAAVSPGVTGVLNVASGAPESLASRVERFIADNGLGLTLEYGAFPDRPYDSPGTWADAEAISALMSASPFAKENS</sequence>
<dbReference type="Proteomes" id="UP000233276">
    <property type="component" value="Chromosome"/>
</dbReference>
<gene>
    <name evidence="1" type="ORF">CXR34_13815</name>
</gene>
<protein>
    <submittedName>
        <fullName evidence="1">Epimerase</fullName>
    </submittedName>
</protein>
<reference evidence="1 2" key="1">
    <citation type="submission" date="2017-12" db="EMBL/GenBank/DDBJ databases">
        <title>Isolation and characterization of estrogens degradatiion strain Microbacterium hominis SJTG1.</title>
        <authorList>
            <person name="Xiong W."/>
            <person name="Yin C."/>
            <person name="Zheng D."/>
            <person name="Liang R."/>
        </authorList>
    </citation>
    <scope>NUCLEOTIDE SEQUENCE [LARGE SCALE GENOMIC DNA]</scope>
    <source>
        <strain evidence="1 2">SJTG1</strain>
    </source>
</reference>
<dbReference type="KEGG" id="mhos:CXR34_13815"/>
<dbReference type="Pfam" id="PF01370">
    <property type="entry name" value="Epimerase"/>
    <property type="match status" value="1"/>
</dbReference>